<dbReference type="EMBL" id="QYBB01000078">
    <property type="protein sequence ID" value="RYC29020.1"/>
    <property type="molecule type" value="Genomic_DNA"/>
</dbReference>
<dbReference type="RefSeq" id="WP_129229897.1">
    <property type="nucleotide sequence ID" value="NZ_QYBB01000078.1"/>
</dbReference>
<organism evidence="1 2">
    <name type="scientific">Lichenibacterium minor</name>
    <dbReference type="NCBI Taxonomy" id="2316528"/>
    <lineage>
        <taxon>Bacteria</taxon>
        <taxon>Pseudomonadati</taxon>
        <taxon>Pseudomonadota</taxon>
        <taxon>Alphaproteobacteria</taxon>
        <taxon>Hyphomicrobiales</taxon>
        <taxon>Lichenihabitantaceae</taxon>
        <taxon>Lichenibacterium</taxon>
    </lineage>
</organism>
<dbReference type="Proteomes" id="UP000290759">
    <property type="component" value="Unassembled WGS sequence"/>
</dbReference>
<proteinExistence type="predicted"/>
<dbReference type="AlphaFoldDB" id="A0A4Q2TZ52"/>
<name>A0A4Q2TZ52_9HYPH</name>
<comment type="caution">
    <text evidence="1">The sequence shown here is derived from an EMBL/GenBank/DDBJ whole genome shotgun (WGS) entry which is preliminary data.</text>
</comment>
<reference evidence="1 2" key="1">
    <citation type="submission" date="2018-12" db="EMBL/GenBank/DDBJ databases">
        <authorList>
            <person name="Grouzdev D.S."/>
            <person name="Krutkina M.S."/>
        </authorList>
    </citation>
    <scope>NUCLEOTIDE SEQUENCE [LARGE SCALE GENOMIC DNA]</scope>
    <source>
        <strain evidence="1 2">RmlP026</strain>
    </source>
</reference>
<evidence type="ECO:0000313" key="1">
    <source>
        <dbReference type="EMBL" id="RYC29020.1"/>
    </source>
</evidence>
<sequence length="89" mass="10079">MSLHVLRFHDLQGGCVPGRGDDRTVNRAAEGQLNVRFEGGHKYPLRPEWFDSGRQRTNVEAGWKAEQPLSERKVPERTFALARSHPALS</sequence>
<reference evidence="1 2" key="2">
    <citation type="submission" date="2019-02" db="EMBL/GenBank/DDBJ databases">
        <title>'Lichenibacterium ramalinii' gen. nov. sp. nov., 'Lichenibacterium minor' gen. nov. sp. nov.</title>
        <authorList>
            <person name="Pankratov T."/>
        </authorList>
    </citation>
    <scope>NUCLEOTIDE SEQUENCE [LARGE SCALE GENOMIC DNA]</scope>
    <source>
        <strain evidence="1 2">RmlP026</strain>
    </source>
</reference>
<evidence type="ECO:0000313" key="2">
    <source>
        <dbReference type="Proteomes" id="UP000290759"/>
    </source>
</evidence>
<keyword evidence="2" id="KW-1185">Reference proteome</keyword>
<protein>
    <submittedName>
        <fullName evidence="1">Uncharacterized protein</fullName>
    </submittedName>
</protein>
<gene>
    <name evidence="1" type="ORF">D3273_26165</name>
</gene>
<accession>A0A4Q2TZ52</accession>